<dbReference type="GO" id="GO:0005615">
    <property type="term" value="C:extracellular space"/>
    <property type="evidence" value="ECO:0007669"/>
    <property type="project" value="TreeGrafter"/>
</dbReference>
<protein>
    <submittedName>
        <fullName evidence="9">Peptidase M14, carboxypeptidase A</fullName>
    </submittedName>
</protein>
<accession>A0A6J4VL11</accession>
<reference evidence="9" key="1">
    <citation type="submission" date="2020-02" db="EMBL/GenBank/DDBJ databases">
        <authorList>
            <person name="Meier V. D."/>
        </authorList>
    </citation>
    <scope>NUCLEOTIDE SEQUENCE</scope>
    <source>
        <strain evidence="9">AVDCRST_MAG86</strain>
    </source>
</reference>
<comment type="similarity">
    <text evidence="2 7">Belongs to the peptidase M14 family.</text>
</comment>
<keyword evidence="6" id="KW-0482">Metalloprotease</keyword>
<evidence type="ECO:0000313" key="9">
    <source>
        <dbReference type="EMBL" id="CAA9581866.1"/>
    </source>
</evidence>
<evidence type="ECO:0000256" key="4">
    <source>
        <dbReference type="ARBA" id="ARBA00022801"/>
    </source>
</evidence>
<gene>
    <name evidence="9" type="ORF">AVDCRST_MAG86-3254</name>
</gene>
<evidence type="ECO:0000256" key="3">
    <source>
        <dbReference type="ARBA" id="ARBA00022670"/>
    </source>
</evidence>
<dbReference type="PROSITE" id="PS52035">
    <property type="entry name" value="PEPTIDASE_M14"/>
    <property type="match status" value="1"/>
</dbReference>
<dbReference type="PRINTS" id="PR00765">
    <property type="entry name" value="CRBOXYPTASEA"/>
</dbReference>
<dbReference type="PANTHER" id="PTHR11705:SF143">
    <property type="entry name" value="SLL0236 PROTEIN"/>
    <property type="match status" value="1"/>
</dbReference>
<name>A0A6J4VL11_9DEIN</name>
<dbReference type="CDD" id="cd06905">
    <property type="entry name" value="M14-like"/>
    <property type="match status" value="1"/>
</dbReference>
<dbReference type="AlphaFoldDB" id="A0A6J4VL11"/>
<evidence type="ECO:0000256" key="7">
    <source>
        <dbReference type="PROSITE-ProRule" id="PRU01379"/>
    </source>
</evidence>
<feature type="active site" description="Proton donor/acceptor" evidence="7">
    <location>
        <position position="337"/>
    </location>
</feature>
<dbReference type="SMART" id="SM00631">
    <property type="entry name" value="Zn_pept"/>
    <property type="match status" value="1"/>
</dbReference>
<feature type="domain" description="Peptidase M14" evidence="8">
    <location>
        <begin position="9"/>
        <end position="378"/>
    </location>
</feature>
<dbReference type="GO" id="GO:0004181">
    <property type="term" value="F:metallocarboxypeptidase activity"/>
    <property type="evidence" value="ECO:0007669"/>
    <property type="project" value="InterPro"/>
</dbReference>
<proteinExistence type="inferred from homology"/>
<keyword evidence="4" id="KW-0378">Hydrolase</keyword>
<dbReference type="SUPFAM" id="SSF53187">
    <property type="entry name" value="Zn-dependent exopeptidases"/>
    <property type="match status" value="1"/>
</dbReference>
<keyword evidence="9" id="KW-0121">Carboxypeptidase</keyword>
<evidence type="ECO:0000256" key="2">
    <source>
        <dbReference type="ARBA" id="ARBA00005988"/>
    </source>
</evidence>
<evidence type="ECO:0000256" key="1">
    <source>
        <dbReference type="ARBA" id="ARBA00001947"/>
    </source>
</evidence>
<dbReference type="GO" id="GO:0006508">
    <property type="term" value="P:proteolysis"/>
    <property type="evidence" value="ECO:0007669"/>
    <property type="project" value="UniProtKB-KW"/>
</dbReference>
<evidence type="ECO:0000256" key="6">
    <source>
        <dbReference type="ARBA" id="ARBA00023049"/>
    </source>
</evidence>
<dbReference type="EMBL" id="CADCWP010000265">
    <property type="protein sequence ID" value="CAA9581866.1"/>
    <property type="molecule type" value="Genomic_DNA"/>
</dbReference>
<keyword evidence="3" id="KW-0645">Protease</keyword>
<dbReference type="GO" id="GO:0008270">
    <property type="term" value="F:zinc ion binding"/>
    <property type="evidence" value="ECO:0007669"/>
    <property type="project" value="InterPro"/>
</dbReference>
<organism evidence="9">
    <name type="scientific">uncultured Truepera sp</name>
    <dbReference type="NCBI Taxonomy" id="543023"/>
    <lineage>
        <taxon>Bacteria</taxon>
        <taxon>Thermotogati</taxon>
        <taxon>Deinococcota</taxon>
        <taxon>Deinococci</taxon>
        <taxon>Trueperales</taxon>
        <taxon>Trueperaceae</taxon>
        <taxon>Truepera</taxon>
        <taxon>environmental samples</taxon>
    </lineage>
</organism>
<evidence type="ECO:0000256" key="5">
    <source>
        <dbReference type="ARBA" id="ARBA00022833"/>
    </source>
</evidence>
<keyword evidence="5" id="KW-0862">Zinc</keyword>
<sequence>MDLDIRFDTYYDFDELTERLHALVAAYPELARLESLGKTHQGRDIWAVTLTNPDTGPAEHKPGYYLDAQIHAEEHATSAVALYTVHYLLTNYGTDEEVTRLLDQQVFYVLPRLNPDGAEVALRAPYYPWCGNGRFLPEHDRHTGLIPGDIDGDGFIVSMRVPDPKGEWKRARDPRLMVQREPGEEEGDFYRVYPEGLIRDYDGVHVPIERPFDGNLNRNFPVNWSGAEYGAGETALSEPESRALARFILDHPNIAGMNALHTHGGIILRPSMTQSDASMSPRDLALYTALGEVGTKLTGYPTISIFEEFTPDKSQPRRGGLMDWTYEEMGIISFATEVWDLETEAGVDKVAFYNLHPRTEEVQEKVFAWVLENVGEQGYRDWTPFEHPQLGPVEVGGMVYIWTYRNPPPALLRDLCHKNMRFLLHHAAAAPRVRVGDVRAEALGANLYKIRAVVSNHGYLPTNLSDVAIQKGTAKGVEVALEPNDAELVMNPPLVDLGHLAGRNERLYPWSPWGQQWSPVTKVAEWLVRGEAGSSVTVSAKSEKGGTHRLEVALGG</sequence>
<evidence type="ECO:0000259" key="8">
    <source>
        <dbReference type="PROSITE" id="PS52035"/>
    </source>
</evidence>
<dbReference type="InterPro" id="IPR000834">
    <property type="entry name" value="Peptidase_M14"/>
</dbReference>
<dbReference type="Pfam" id="PF00246">
    <property type="entry name" value="Peptidase_M14"/>
    <property type="match status" value="1"/>
</dbReference>
<dbReference type="PANTHER" id="PTHR11705">
    <property type="entry name" value="PROTEASE FAMILY M14 CARBOXYPEPTIDASE A,B"/>
    <property type="match status" value="1"/>
</dbReference>
<dbReference type="Gene3D" id="3.40.630.10">
    <property type="entry name" value="Zn peptidases"/>
    <property type="match status" value="1"/>
</dbReference>
<comment type="cofactor">
    <cofactor evidence="1">
        <name>Zn(2+)</name>
        <dbReference type="ChEBI" id="CHEBI:29105"/>
    </cofactor>
</comment>